<dbReference type="GO" id="GO:0006080">
    <property type="term" value="P:substituted mannan metabolic process"/>
    <property type="evidence" value="ECO:0007669"/>
    <property type="project" value="InterPro"/>
</dbReference>
<evidence type="ECO:0000256" key="1">
    <source>
        <dbReference type="ARBA" id="ARBA00007754"/>
    </source>
</evidence>
<dbReference type="InterPro" id="IPR022790">
    <property type="entry name" value="GH26_dom"/>
</dbReference>
<evidence type="ECO:0000313" key="5">
    <source>
        <dbReference type="EMBL" id="ESO82601.1"/>
    </source>
</evidence>
<keyword evidence="2" id="KW-0378">Hydrolase</keyword>
<dbReference type="GeneID" id="20241277"/>
<dbReference type="PANTHER" id="PTHR40079">
    <property type="entry name" value="MANNAN ENDO-1,4-BETA-MANNOSIDASE E-RELATED"/>
    <property type="match status" value="1"/>
</dbReference>
<dbReference type="OMA" id="FGHQDDL"/>
<comment type="similarity">
    <text evidence="1">Belongs to the glycosyl hydrolase 26 family.</text>
</comment>
<dbReference type="HOGENOM" id="CLU_016930_0_1_1"/>
<dbReference type="EMBL" id="KB203855">
    <property type="protein sequence ID" value="ESO82601.1"/>
    <property type="molecule type" value="Genomic_DNA"/>
</dbReference>
<dbReference type="OrthoDB" id="9971691at2759"/>
<reference evidence="5 6" key="1">
    <citation type="journal article" date="2013" name="Nature">
        <title>Insights into bilaterian evolution from three spiralian genomes.</title>
        <authorList>
            <person name="Simakov O."/>
            <person name="Marletaz F."/>
            <person name="Cho S.J."/>
            <person name="Edsinger-Gonzales E."/>
            <person name="Havlak P."/>
            <person name="Hellsten U."/>
            <person name="Kuo D.H."/>
            <person name="Larsson T."/>
            <person name="Lv J."/>
            <person name="Arendt D."/>
            <person name="Savage R."/>
            <person name="Osoegawa K."/>
            <person name="de Jong P."/>
            <person name="Grimwood J."/>
            <person name="Chapman J.A."/>
            <person name="Shapiro H."/>
            <person name="Aerts A."/>
            <person name="Otillar R.P."/>
            <person name="Terry A.Y."/>
            <person name="Boore J.L."/>
            <person name="Grigoriev I.V."/>
            <person name="Lindberg D.R."/>
            <person name="Seaver E.C."/>
            <person name="Weisblat D.A."/>
            <person name="Putnam N.H."/>
            <person name="Rokhsar D.S."/>
        </authorList>
    </citation>
    <scope>NUCLEOTIDE SEQUENCE [LARGE SCALE GENOMIC DNA]</scope>
</reference>
<evidence type="ECO:0000313" key="6">
    <source>
        <dbReference type="Proteomes" id="UP000030746"/>
    </source>
</evidence>
<dbReference type="CTD" id="20241277"/>
<evidence type="ECO:0000256" key="3">
    <source>
        <dbReference type="ARBA" id="ARBA00023295"/>
    </source>
</evidence>
<dbReference type="Proteomes" id="UP000030746">
    <property type="component" value="Unassembled WGS sequence"/>
</dbReference>
<evidence type="ECO:0000256" key="2">
    <source>
        <dbReference type="ARBA" id="ARBA00022801"/>
    </source>
</evidence>
<dbReference type="InterPro" id="IPR017853">
    <property type="entry name" value="GH"/>
</dbReference>
<accession>V3ZP21</accession>
<organism evidence="5 6">
    <name type="scientific">Lottia gigantea</name>
    <name type="common">Giant owl limpet</name>
    <dbReference type="NCBI Taxonomy" id="225164"/>
    <lineage>
        <taxon>Eukaryota</taxon>
        <taxon>Metazoa</taxon>
        <taxon>Spiralia</taxon>
        <taxon>Lophotrochozoa</taxon>
        <taxon>Mollusca</taxon>
        <taxon>Gastropoda</taxon>
        <taxon>Patellogastropoda</taxon>
        <taxon>Lottioidea</taxon>
        <taxon>Lottiidae</taxon>
        <taxon>Lottia</taxon>
    </lineage>
</organism>
<sequence>MVDQHATHETKNLYYRLKNLARNESKILFGMQEATLQGLEGGHSPYILNRRHDGVEAWIYGVRLIQCEYLINTTSKNLNSDYMADQKYPDELCDVKRLTGSFPAIIGFDLYNLKPSELKTTNFLGRLAYERGEVISLVMHHNNPITGGSAWIDRDHGDYHKTVKRLLPGGDSNHKWNEILDKIAAWAHGFKDLHGKPIPVIFRFLHELNGGWFYWGLNNAVGNTVDELISLYRYTVVYLRDHKGVHQFLYAFSPDKFKDKNDYLKTYPGDSYVDILGTDYYFTDHWATKDNLQRSLRELVELAEARDKIPGLTETGYFNNKINDAPNFWNDHVLDVIKREKTTRRIAFIHAWTNQCWLELGHPKCLIWVPYKGHKGASSFVNNFYKDPITVFQDHVPNFYH</sequence>
<evidence type="ECO:0000259" key="4">
    <source>
        <dbReference type="PROSITE" id="PS51764"/>
    </source>
</evidence>
<dbReference type="SUPFAM" id="SSF51445">
    <property type="entry name" value="(Trans)glycosidases"/>
    <property type="match status" value="1"/>
</dbReference>
<keyword evidence="3" id="KW-0326">Glycosidase</keyword>
<feature type="domain" description="GH26" evidence="4">
    <location>
        <begin position="8"/>
        <end position="394"/>
    </location>
</feature>
<dbReference type="RefSeq" id="XP_009066790.1">
    <property type="nucleotide sequence ID" value="XM_009068542.1"/>
</dbReference>
<protein>
    <recommendedName>
        <fullName evidence="4">GH26 domain-containing protein</fullName>
    </recommendedName>
</protein>
<gene>
    <name evidence="5" type="ORF">LOTGIDRAFT_169921</name>
</gene>
<name>V3ZP21_LOTGI</name>
<dbReference type="KEGG" id="lgi:LOTGIDRAFT_169921"/>
<dbReference type="PRINTS" id="PR00739">
    <property type="entry name" value="GLHYDRLASE26"/>
</dbReference>
<proteinExistence type="inferred from homology"/>
<dbReference type="PANTHER" id="PTHR40079:SF4">
    <property type="entry name" value="GH26 DOMAIN-CONTAINING PROTEIN-RELATED"/>
    <property type="match status" value="1"/>
</dbReference>
<dbReference type="PROSITE" id="PS51764">
    <property type="entry name" value="GH26"/>
    <property type="match status" value="1"/>
</dbReference>
<dbReference type="Pfam" id="PF02156">
    <property type="entry name" value="Glyco_hydro_26"/>
    <property type="match status" value="1"/>
</dbReference>
<dbReference type="GO" id="GO:0016985">
    <property type="term" value="F:mannan endo-1,4-beta-mannosidase activity"/>
    <property type="evidence" value="ECO:0007669"/>
    <property type="project" value="InterPro"/>
</dbReference>
<dbReference type="AlphaFoldDB" id="V3ZP21"/>
<dbReference type="Gene3D" id="3.20.20.80">
    <property type="entry name" value="Glycosidases"/>
    <property type="match status" value="1"/>
</dbReference>
<keyword evidence="6" id="KW-1185">Reference proteome</keyword>
<dbReference type="InterPro" id="IPR000805">
    <property type="entry name" value="Glyco_hydro_26"/>
</dbReference>